<dbReference type="STRING" id="388408.LAX5112_01401"/>
<evidence type="ECO:0000313" key="2">
    <source>
        <dbReference type="EMBL" id="CTQ67462.1"/>
    </source>
</evidence>
<keyword evidence="3" id="KW-1185">Reference proteome</keyword>
<dbReference type="PANTHER" id="PTHR33490:SF12">
    <property type="entry name" value="BLL5557 PROTEIN"/>
    <property type="match status" value="1"/>
</dbReference>
<dbReference type="OrthoDB" id="5438043at2"/>
<organism evidence="2 3">
    <name type="scientific">Roseibium alexandrii</name>
    <dbReference type="NCBI Taxonomy" id="388408"/>
    <lineage>
        <taxon>Bacteria</taxon>
        <taxon>Pseudomonadati</taxon>
        <taxon>Pseudomonadota</taxon>
        <taxon>Alphaproteobacteria</taxon>
        <taxon>Hyphomicrobiales</taxon>
        <taxon>Stappiaceae</taxon>
        <taxon>Roseibium</taxon>
    </lineage>
</organism>
<feature type="domain" description="Transglutaminase-like" evidence="1">
    <location>
        <begin position="158"/>
        <end position="218"/>
    </location>
</feature>
<reference evidence="3" key="1">
    <citation type="submission" date="2015-07" db="EMBL/GenBank/DDBJ databases">
        <authorList>
            <person name="Rodrigo-Torres Lidia"/>
            <person name="Arahal R.David."/>
        </authorList>
    </citation>
    <scope>NUCLEOTIDE SEQUENCE [LARGE SCALE GENOMIC DNA]</scope>
    <source>
        <strain evidence="3">CECT 5112</strain>
    </source>
</reference>
<dbReference type="Pfam" id="PF01841">
    <property type="entry name" value="Transglut_core"/>
    <property type="match status" value="1"/>
</dbReference>
<evidence type="ECO:0000259" key="1">
    <source>
        <dbReference type="SMART" id="SM00460"/>
    </source>
</evidence>
<evidence type="ECO:0000313" key="3">
    <source>
        <dbReference type="Proteomes" id="UP000053235"/>
    </source>
</evidence>
<dbReference type="InterPro" id="IPR038765">
    <property type="entry name" value="Papain-like_cys_pep_sf"/>
</dbReference>
<dbReference type="SMART" id="SM00460">
    <property type="entry name" value="TGc"/>
    <property type="match status" value="1"/>
</dbReference>
<protein>
    <submittedName>
        <fullName evidence="2">Transglutaminase-like superfamily protein</fullName>
    </submittedName>
</protein>
<dbReference type="RefSeq" id="WP_055671239.1">
    <property type="nucleotide sequence ID" value="NZ_CXWD01000004.1"/>
</dbReference>
<gene>
    <name evidence="2" type="ORF">LAX5112_01401</name>
</gene>
<proteinExistence type="predicted"/>
<dbReference type="InterPro" id="IPR002931">
    <property type="entry name" value="Transglutaminase-like"/>
</dbReference>
<name>A0A0M6ZZ55_9HYPH</name>
<dbReference type="SUPFAM" id="SSF54001">
    <property type="entry name" value="Cysteine proteinases"/>
    <property type="match status" value="1"/>
</dbReference>
<dbReference type="Proteomes" id="UP000053235">
    <property type="component" value="Unassembled WGS sequence"/>
</dbReference>
<dbReference type="Gene3D" id="3.10.620.30">
    <property type="match status" value="1"/>
</dbReference>
<dbReference type="AlphaFoldDB" id="A0A0M6ZZ55"/>
<dbReference type="PANTHER" id="PTHR33490">
    <property type="entry name" value="BLR5614 PROTEIN-RELATED"/>
    <property type="match status" value="1"/>
</dbReference>
<dbReference type="EMBL" id="CXWD01000004">
    <property type="protein sequence ID" value="CTQ67462.1"/>
    <property type="molecule type" value="Genomic_DNA"/>
</dbReference>
<sequence>MILNLEARLAYRTQQPTDVLLQLEAADLPDQTVVSAHIDFSDISNFARVPAESGLGERIWLRTEGDFRCDYSARLDLNRPHLDISGFGAVPPHLLPGDTVRYLLPSRYCPSDEFQAFVAAEFGHLTGGARIAAIRDWIHSTFSYAPGSSNAQTTALDSFVQRQGVCRDFAHVLITLARASAIPARFVSVYAPGASPPDFHAVAEIYLDGDWHLIDATGMASADSIARIGVGADAADVAFMTSFSPLELVAQSVSVTVSQ</sequence>
<accession>A0A0M6ZZ55</accession>
<dbReference type="Gene3D" id="2.60.40.2250">
    <property type="match status" value="1"/>
</dbReference>